<keyword evidence="2 4" id="KW-0238">DNA-binding</keyword>
<sequence length="194" mass="21615">MSIAATKRDEIIEIASELFYTQGFGATGIKQIIDAAGIAKGTFYTHFASKEQLGVAWLTNRHHVWNAWLETSLTTIDGSTNKLSACFQFLKDWLQESNFRGCAFLNTMAETPDCENSMRAVVTQHKQQLLEKFQQLTSEHFSGIPLSPDSAIQHGSTIYLLFEGALVESQNFQDTWPVDAALTQVHQILNSKAA</sequence>
<dbReference type="Pfam" id="PF00440">
    <property type="entry name" value="TetR_N"/>
    <property type="match status" value="1"/>
</dbReference>
<organism evidence="6 7">
    <name type="scientific">Rubritalea profundi</name>
    <dbReference type="NCBI Taxonomy" id="1658618"/>
    <lineage>
        <taxon>Bacteria</taxon>
        <taxon>Pseudomonadati</taxon>
        <taxon>Verrucomicrobiota</taxon>
        <taxon>Verrucomicrobiia</taxon>
        <taxon>Verrucomicrobiales</taxon>
        <taxon>Rubritaleaceae</taxon>
        <taxon>Rubritalea</taxon>
    </lineage>
</organism>
<dbReference type="EMBL" id="MQWA01000001">
    <property type="protein sequence ID" value="PQJ29139.1"/>
    <property type="molecule type" value="Genomic_DNA"/>
</dbReference>
<dbReference type="PANTHER" id="PTHR47506">
    <property type="entry name" value="TRANSCRIPTIONAL REGULATORY PROTEIN"/>
    <property type="match status" value="1"/>
</dbReference>
<accession>A0A2S7U2C2</accession>
<dbReference type="SUPFAM" id="SSF46689">
    <property type="entry name" value="Homeodomain-like"/>
    <property type="match status" value="1"/>
</dbReference>
<evidence type="ECO:0000259" key="5">
    <source>
        <dbReference type="PROSITE" id="PS50977"/>
    </source>
</evidence>
<keyword evidence="3" id="KW-0804">Transcription</keyword>
<dbReference type="PANTHER" id="PTHR47506:SF1">
    <property type="entry name" value="HTH-TYPE TRANSCRIPTIONAL REGULATOR YJDC"/>
    <property type="match status" value="1"/>
</dbReference>
<dbReference type="SUPFAM" id="SSF48498">
    <property type="entry name" value="Tetracyclin repressor-like, C-terminal domain"/>
    <property type="match status" value="1"/>
</dbReference>
<keyword evidence="7" id="KW-1185">Reference proteome</keyword>
<dbReference type="RefSeq" id="WP_105043632.1">
    <property type="nucleotide sequence ID" value="NZ_MQWA01000001.1"/>
</dbReference>
<evidence type="ECO:0000313" key="7">
    <source>
        <dbReference type="Proteomes" id="UP000239907"/>
    </source>
</evidence>
<dbReference type="InterPro" id="IPR001647">
    <property type="entry name" value="HTH_TetR"/>
</dbReference>
<feature type="domain" description="HTH tetR-type" evidence="5">
    <location>
        <begin position="5"/>
        <end position="65"/>
    </location>
</feature>
<dbReference type="Pfam" id="PF21993">
    <property type="entry name" value="TetR_C_13_2"/>
    <property type="match status" value="1"/>
</dbReference>
<proteinExistence type="predicted"/>
<dbReference type="PRINTS" id="PR00455">
    <property type="entry name" value="HTHTETR"/>
</dbReference>
<dbReference type="AlphaFoldDB" id="A0A2S7U2C2"/>
<evidence type="ECO:0000313" key="6">
    <source>
        <dbReference type="EMBL" id="PQJ29139.1"/>
    </source>
</evidence>
<dbReference type="OrthoDB" id="116240at2"/>
<dbReference type="InterPro" id="IPR036271">
    <property type="entry name" value="Tet_transcr_reg_TetR-rel_C_sf"/>
</dbReference>
<protein>
    <recommendedName>
        <fullName evidence="5">HTH tetR-type domain-containing protein</fullName>
    </recommendedName>
</protein>
<evidence type="ECO:0000256" key="2">
    <source>
        <dbReference type="ARBA" id="ARBA00023125"/>
    </source>
</evidence>
<comment type="caution">
    <text evidence="6">The sequence shown here is derived from an EMBL/GenBank/DDBJ whole genome shotgun (WGS) entry which is preliminary data.</text>
</comment>
<name>A0A2S7U2C2_9BACT</name>
<dbReference type="InterPro" id="IPR054156">
    <property type="entry name" value="YxaF_TetR_C"/>
</dbReference>
<dbReference type="Proteomes" id="UP000239907">
    <property type="component" value="Unassembled WGS sequence"/>
</dbReference>
<dbReference type="Gene3D" id="1.10.357.10">
    <property type="entry name" value="Tetracycline Repressor, domain 2"/>
    <property type="match status" value="1"/>
</dbReference>
<feature type="DNA-binding region" description="H-T-H motif" evidence="4">
    <location>
        <begin position="28"/>
        <end position="47"/>
    </location>
</feature>
<keyword evidence="1" id="KW-0805">Transcription regulation</keyword>
<gene>
    <name evidence="6" type="ORF">BSZ32_11985</name>
</gene>
<dbReference type="PROSITE" id="PS50977">
    <property type="entry name" value="HTH_TETR_2"/>
    <property type="match status" value="1"/>
</dbReference>
<evidence type="ECO:0000256" key="3">
    <source>
        <dbReference type="ARBA" id="ARBA00023163"/>
    </source>
</evidence>
<dbReference type="InterPro" id="IPR009057">
    <property type="entry name" value="Homeodomain-like_sf"/>
</dbReference>
<reference evidence="6 7" key="1">
    <citation type="submission" date="2016-12" db="EMBL/GenBank/DDBJ databases">
        <title>Study of bacterial adaptation to deep sea.</title>
        <authorList>
            <person name="Song J."/>
            <person name="Yoshizawa S."/>
            <person name="Kogure K."/>
        </authorList>
    </citation>
    <scope>NUCLEOTIDE SEQUENCE [LARGE SCALE GENOMIC DNA]</scope>
    <source>
        <strain evidence="6 7">SAORIC-165</strain>
    </source>
</reference>
<evidence type="ECO:0000256" key="1">
    <source>
        <dbReference type="ARBA" id="ARBA00023015"/>
    </source>
</evidence>
<dbReference type="GO" id="GO:0003677">
    <property type="term" value="F:DNA binding"/>
    <property type="evidence" value="ECO:0007669"/>
    <property type="project" value="UniProtKB-UniRule"/>
</dbReference>
<evidence type="ECO:0000256" key="4">
    <source>
        <dbReference type="PROSITE-ProRule" id="PRU00335"/>
    </source>
</evidence>